<organism evidence="2 3">
    <name type="scientific">Paramuricea clavata</name>
    <name type="common">Red gorgonian</name>
    <name type="synonym">Violescent sea-whip</name>
    <dbReference type="NCBI Taxonomy" id="317549"/>
    <lineage>
        <taxon>Eukaryota</taxon>
        <taxon>Metazoa</taxon>
        <taxon>Cnidaria</taxon>
        <taxon>Anthozoa</taxon>
        <taxon>Octocorallia</taxon>
        <taxon>Malacalcyonacea</taxon>
        <taxon>Plexauridae</taxon>
        <taxon>Paramuricea</taxon>
    </lineage>
</organism>
<dbReference type="Proteomes" id="UP001152795">
    <property type="component" value="Unassembled WGS sequence"/>
</dbReference>
<evidence type="ECO:0000256" key="1">
    <source>
        <dbReference type="SAM" id="MobiDB-lite"/>
    </source>
</evidence>
<evidence type="ECO:0000313" key="3">
    <source>
        <dbReference type="Proteomes" id="UP001152795"/>
    </source>
</evidence>
<feature type="region of interest" description="Disordered" evidence="1">
    <location>
        <begin position="348"/>
        <end position="371"/>
    </location>
</feature>
<gene>
    <name evidence="2" type="ORF">PACLA_8A084533</name>
</gene>
<dbReference type="OrthoDB" id="10066937at2759"/>
<dbReference type="EMBL" id="CACRXK020003731">
    <property type="protein sequence ID" value="CAB4000012.1"/>
    <property type="molecule type" value="Genomic_DNA"/>
</dbReference>
<keyword evidence="3" id="KW-1185">Reference proteome</keyword>
<feature type="non-terminal residue" evidence="2">
    <location>
        <position position="1"/>
    </location>
</feature>
<evidence type="ECO:0000313" key="2">
    <source>
        <dbReference type="EMBL" id="CAB4000012.1"/>
    </source>
</evidence>
<reference evidence="2" key="1">
    <citation type="submission" date="2020-04" db="EMBL/GenBank/DDBJ databases">
        <authorList>
            <person name="Alioto T."/>
            <person name="Alioto T."/>
            <person name="Gomez Garrido J."/>
        </authorList>
    </citation>
    <scope>NUCLEOTIDE SEQUENCE</scope>
    <source>
        <strain evidence="2">A484AB</strain>
    </source>
</reference>
<feature type="non-terminal residue" evidence="2">
    <location>
        <position position="371"/>
    </location>
</feature>
<sequence>ACTYSMRKERLYPEKIRAADDSVVRPISVHDVLSGAVTLPLTTRSAWLQTQQECPDLRRAHSHLKQGTRPSKKSTNIKDVKRYLNAASLSRDGLAVVRKEEPFSPSRECIIVPRPIIDGLLTALHVKLNHPSRHQLKQVVLRYFYALDLDKALDRVDLAPGFASLSNDEELRQHKITVEIGRVKNVNKNPVTEKCIAELGDELLRVSPEGGTVSPVTLAIATANLNTRIRNRGLSAREMWYQRDHFNNSRLPISDLHLIREQHSHRIHNHPANSCKTRARDRYLVVSIDGSRGVMYASLLVPNSDPRHIASSYQIPEQLSLPPYNDDCVLPSSHTTCLPGPDYKCSPSNSYKADELTTSLPSSCQSPSTPA</sequence>
<comment type="caution">
    <text evidence="2">The sequence shown here is derived from an EMBL/GenBank/DDBJ whole genome shotgun (WGS) entry which is preliminary data.</text>
</comment>
<protein>
    <submittedName>
        <fullName evidence="2">Retrovirus-related Pol poly from transposon opus</fullName>
    </submittedName>
</protein>
<dbReference type="AlphaFoldDB" id="A0A6S7I0M8"/>
<accession>A0A6S7I0M8</accession>
<name>A0A6S7I0M8_PARCT</name>
<proteinExistence type="predicted"/>